<dbReference type="EMBL" id="BEYU01000012">
    <property type="protein sequence ID" value="GBG25400.1"/>
    <property type="molecule type" value="Genomic_DNA"/>
</dbReference>
<reference evidence="5 6" key="1">
    <citation type="submission" date="2017-12" db="EMBL/GenBank/DDBJ databases">
        <title>Sequencing, de novo assembly and annotation of complete genome of a new Thraustochytrid species, strain FCC1311.</title>
        <authorList>
            <person name="Sedici K."/>
            <person name="Godart F."/>
            <person name="Aiese Cigliano R."/>
            <person name="Sanseverino W."/>
            <person name="Barakat M."/>
            <person name="Ortet P."/>
            <person name="Marechal E."/>
            <person name="Cagnac O."/>
            <person name="Amato A."/>
        </authorList>
    </citation>
    <scope>NUCLEOTIDE SEQUENCE [LARGE SCALE GENOMIC DNA]</scope>
</reference>
<evidence type="ECO:0000313" key="5">
    <source>
        <dbReference type="EMBL" id="GBG25400.1"/>
    </source>
</evidence>
<keyword evidence="3" id="KW-0520">NAD</keyword>
<proteinExistence type="inferred from homology"/>
<accession>A0A2R5G314</accession>
<feature type="domain" description="Aldehyde dehydrogenase" evidence="4">
    <location>
        <begin position="28"/>
        <end position="492"/>
    </location>
</feature>
<evidence type="ECO:0000256" key="2">
    <source>
        <dbReference type="ARBA" id="ARBA00023002"/>
    </source>
</evidence>
<dbReference type="PANTHER" id="PTHR43860:SF2">
    <property type="entry name" value="BETAINE ALDEHYDE DEHYDROGENASE-RELATED"/>
    <property type="match status" value="1"/>
</dbReference>
<dbReference type="InParanoid" id="A0A2R5G314"/>
<comment type="caution">
    <text evidence="5">The sequence shown here is derived from an EMBL/GenBank/DDBJ whole genome shotgun (WGS) entry which is preliminary data.</text>
</comment>
<dbReference type="InterPro" id="IPR016162">
    <property type="entry name" value="Ald_DH_N"/>
</dbReference>
<dbReference type="OrthoDB" id="310895at2759"/>
<evidence type="ECO:0000256" key="1">
    <source>
        <dbReference type="ARBA" id="ARBA00009986"/>
    </source>
</evidence>
<dbReference type="SUPFAM" id="SSF53720">
    <property type="entry name" value="ALDH-like"/>
    <property type="match status" value="1"/>
</dbReference>
<evidence type="ECO:0000259" key="4">
    <source>
        <dbReference type="Pfam" id="PF00171"/>
    </source>
</evidence>
<sequence>MSAQQLKGVDADMVAASGALKLFINGDFVEAASLTYREVINPFSEKVLAKAPEASAEDVEAAAAAAQKAQAAWAKLGGAKRAEYMRAIAKDLVERKAELSELETLNNGKPFPEAEWDLDDCAACFNYYASLAEELDGDRGCKTVDVGDADYACTIRQESAGVAGLVLAFNYPLLLFCWKVCPAIAAGCTCVVKPSEYTPLTVLALGRTLQKVGLPPGVVNIVTGSGPTGAAMVASPQIDVLSLTGSPAAGASAGSEAARRLKKMGLELGGHSAAIVHADAALDKAAEWVCFGSWWTNGQICSSTTRLLIDESIADDFIAKLKAIGEKIRMGDPMDKETKLGPVISRKQQAHVLGLVDRAVAEGAERIFGEKPASGKGFFIPPTILRLASGDRSNVAWTDEIFGPVLVVQTFASEEEAIELANDSKYGLAGAVFSSDEAKLDRATRGLKAGIVWNNCSQPCFCQLPWGGRKLSGVGRDLGEYGLSNYLEPKQVVQYKSDAPLGWYC</sequence>
<keyword evidence="6" id="KW-1185">Reference proteome</keyword>
<protein>
    <submittedName>
        <fullName evidence="5">Aldehyde dehydrogenase</fullName>
    </submittedName>
</protein>
<name>A0A2R5G314_9STRA</name>
<dbReference type="AlphaFoldDB" id="A0A2R5G314"/>
<organism evidence="5 6">
    <name type="scientific">Hondaea fermentalgiana</name>
    <dbReference type="NCBI Taxonomy" id="2315210"/>
    <lineage>
        <taxon>Eukaryota</taxon>
        <taxon>Sar</taxon>
        <taxon>Stramenopiles</taxon>
        <taxon>Bigyra</taxon>
        <taxon>Labyrinthulomycetes</taxon>
        <taxon>Thraustochytrida</taxon>
        <taxon>Thraustochytriidae</taxon>
        <taxon>Hondaea</taxon>
    </lineage>
</organism>
<dbReference type="PANTHER" id="PTHR43860">
    <property type="entry name" value="BETAINE ALDEHYDE DEHYDROGENASE"/>
    <property type="match status" value="1"/>
</dbReference>
<dbReference type="InterPro" id="IPR016163">
    <property type="entry name" value="Ald_DH_C"/>
</dbReference>
<dbReference type="Gene3D" id="3.40.605.10">
    <property type="entry name" value="Aldehyde Dehydrogenase, Chain A, domain 1"/>
    <property type="match status" value="1"/>
</dbReference>
<dbReference type="Pfam" id="PF00171">
    <property type="entry name" value="Aldedh"/>
    <property type="match status" value="1"/>
</dbReference>
<dbReference type="FunFam" id="3.40.309.10:FF:000012">
    <property type="entry name" value="Betaine aldehyde dehydrogenase"/>
    <property type="match status" value="1"/>
</dbReference>
<dbReference type="Proteomes" id="UP000241890">
    <property type="component" value="Unassembled WGS sequence"/>
</dbReference>
<gene>
    <name evidence="5" type="ORF">FCC1311_016182</name>
</gene>
<dbReference type="InterPro" id="IPR015590">
    <property type="entry name" value="Aldehyde_DH_dom"/>
</dbReference>
<dbReference type="FunFam" id="3.40.605.10:FF:000007">
    <property type="entry name" value="NAD/NADP-dependent betaine aldehyde dehydrogenase"/>
    <property type="match status" value="1"/>
</dbReference>
<keyword evidence="2" id="KW-0560">Oxidoreductase</keyword>
<evidence type="ECO:0000256" key="3">
    <source>
        <dbReference type="ARBA" id="ARBA00023027"/>
    </source>
</evidence>
<evidence type="ECO:0000313" key="6">
    <source>
        <dbReference type="Proteomes" id="UP000241890"/>
    </source>
</evidence>
<dbReference type="InterPro" id="IPR016161">
    <property type="entry name" value="Ald_DH/histidinol_DH"/>
</dbReference>
<dbReference type="Gene3D" id="3.40.309.10">
    <property type="entry name" value="Aldehyde Dehydrogenase, Chain A, domain 2"/>
    <property type="match status" value="1"/>
</dbReference>
<comment type="similarity">
    <text evidence="1">Belongs to the aldehyde dehydrogenase family.</text>
</comment>
<dbReference type="GO" id="GO:0016620">
    <property type="term" value="F:oxidoreductase activity, acting on the aldehyde or oxo group of donors, NAD or NADP as acceptor"/>
    <property type="evidence" value="ECO:0007669"/>
    <property type="project" value="InterPro"/>
</dbReference>